<evidence type="ECO:0000313" key="1">
    <source>
        <dbReference type="EMBL" id="KAF2847663.1"/>
    </source>
</evidence>
<dbReference type="SUPFAM" id="SSF52743">
    <property type="entry name" value="Subtilisin-like"/>
    <property type="match status" value="1"/>
</dbReference>
<dbReference type="OrthoDB" id="10256524at2759"/>
<organism evidence="1 2">
    <name type="scientific">Plenodomus tracheiphilus IPT5</name>
    <dbReference type="NCBI Taxonomy" id="1408161"/>
    <lineage>
        <taxon>Eukaryota</taxon>
        <taxon>Fungi</taxon>
        <taxon>Dikarya</taxon>
        <taxon>Ascomycota</taxon>
        <taxon>Pezizomycotina</taxon>
        <taxon>Dothideomycetes</taxon>
        <taxon>Pleosporomycetidae</taxon>
        <taxon>Pleosporales</taxon>
        <taxon>Pleosporineae</taxon>
        <taxon>Leptosphaeriaceae</taxon>
        <taxon>Plenodomus</taxon>
    </lineage>
</organism>
<dbReference type="GO" id="GO:0006508">
    <property type="term" value="P:proteolysis"/>
    <property type="evidence" value="ECO:0007669"/>
    <property type="project" value="InterPro"/>
</dbReference>
<proteinExistence type="predicted"/>
<accession>A0A6A7AX20</accession>
<evidence type="ECO:0000313" key="2">
    <source>
        <dbReference type="Proteomes" id="UP000799423"/>
    </source>
</evidence>
<reference evidence="1" key="1">
    <citation type="submission" date="2020-01" db="EMBL/GenBank/DDBJ databases">
        <authorList>
            <consortium name="DOE Joint Genome Institute"/>
            <person name="Haridas S."/>
            <person name="Albert R."/>
            <person name="Binder M."/>
            <person name="Bloem J."/>
            <person name="Labutti K."/>
            <person name="Salamov A."/>
            <person name="Andreopoulos B."/>
            <person name="Baker S.E."/>
            <person name="Barry K."/>
            <person name="Bills G."/>
            <person name="Bluhm B.H."/>
            <person name="Cannon C."/>
            <person name="Castanera R."/>
            <person name="Culley D.E."/>
            <person name="Daum C."/>
            <person name="Ezra D."/>
            <person name="Gonzalez J.B."/>
            <person name="Henrissat B."/>
            <person name="Kuo A."/>
            <person name="Liang C."/>
            <person name="Lipzen A."/>
            <person name="Lutzoni F."/>
            <person name="Magnuson J."/>
            <person name="Mondo S."/>
            <person name="Nolan M."/>
            <person name="Ohm R."/>
            <person name="Pangilinan J."/>
            <person name="Park H.-J."/>
            <person name="Ramirez L."/>
            <person name="Alfaro M."/>
            <person name="Sun H."/>
            <person name="Tritt A."/>
            <person name="Yoshinaga Y."/>
            <person name="Zwiers L.-H."/>
            <person name="Turgeon B.G."/>
            <person name="Goodwin S.B."/>
            <person name="Spatafora J.W."/>
            <person name="Crous P.W."/>
            <person name="Grigoriev I.V."/>
        </authorList>
    </citation>
    <scope>NUCLEOTIDE SEQUENCE</scope>
    <source>
        <strain evidence="1">IPT5</strain>
    </source>
</reference>
<protein>
    <submittedName>
        <fullName evidence="1">Uncharacterized protein</fullName>
    </submittedName>
</protein>
<gene>
    <name evidence="1" type="ORF">T440DRAFT_470943</name>
</gene>
<dbReference type="GO" id="GO:0004252">
    <property type="term" value="F:serine-type endopeptidase activity"/>
    <property type="evidence" value="ECO:0007669"/>
    <property type="project" value="InterPro"/>
</dbReference>
<sequence length="74" mass="7823">MATPLVAGCVASLREVLIKHGSPKPPTAFVKVFLINGADCRPDIPKKLKASAASTRRLVAHASNSQDTVLLAWS</sequence>
<dbReference type="AlphaFoldDB" id="A0A6A7AX20"/>
<keyword evidence="2" id="KW-1185">Reference proteome</keyword>
<dbReference type="EMBL" id="MU006324">
    <property type="protein sequence ID" value="KAF2847663.1"/>
    <property type="molecule type" value="Genomic_DNA"/>
</dbReference>
<dbReference type="Proteomes" id="UP000799423">
    <property type="component" value="Unassembled WGS sequence"/>
</dbReference>
<dbReference type="InterPro" id="IPR036852">
    <property type="entry name" value="Peptidase_S8/S53_dom_sf"/>
</dbReference>
<name>A0A6A7AX20_9PLEO</name>